<gene>
    <name evidence="1" type="ORF">GS397_10435</name>
</gene>
<name>A0A6P1GGA7_SPHYA</name>
<reference evidence="1 2" key="1">
    <citation type="submission" date="2019-12" db="EMBL/GenBank/DDBJ databases">
        <title>Functional and genomic insights into the Sphingobium yanoikuyae YC-JY1, a bacterium efficiently degrading bisphenol A.</title>
        <authorList>
            <person name="Jia Y."/>
            <person name="Li X."/>
            <person name="Wang J."/>
            <person name="Eltoukhy A."/>
            <person name="Lamraoui I."/>
            <person name="Yan Y."/>
        </authorList>
    </citation>
    <scope>NUCLEOTIDE SEQUENCE [LARGE SCALE GENOMIC DNA]</scope>
    <source>
        <strain evidence="1 2">YC-JY1</strain>
    </source>
</reference>
<accession>A0A6P1GGA7</accession>
<evidence type="ECO:0000313" key="1">
    <source>
        <dbReference type="EMBL" id="QHD67428.1"/>
    </source>
</evidence>
<dbReference type="RefSeq" id="WP_159366408.1">
    <property type="nucleotide sequence ID" value="NZ_CP047218.1"/>
</dbReference>
<proteinExistence type="predicted"/>
<protein>
    <submittedName>
        <fullName evidence="1">Uncharacterized protein</fullName>
    </submittedName>
</protein>
<evidence type="ECO:0000313" key="2">
    <source>
        <dbReference type="Proteomes" id="UP000464086"/>
    </source>
</evidence>
<dbReference type="EMBL" id="CP047218">
    <property type="protein sequence ID" value="QHD67428.1"/>
    <property type="molecule type" value="Genomic_DNA"/>
</dbReference>
<dbReference type="AlphaFoldDB" id="A0A6P1GGA7"/>
<organism evidence="1 2">
    <name type="scientific">Sphingobium yanoikuyae</name>
    <name type="common">Sphingomonas yanoikuyae</name>
    <dbReference type="NCBI Taxonomy" id="13690"/>
    <lineage>
        <taxon>Bacteria</taxon>
        <taxon>Pseudomonadati</taxon>
        <taxon>Pseudomonadota</taxon>
        <taxon>Alphaproteobacteria</taxon>
        <taxon>Sphingomonadales</taxon>
        <taxon>Sphingomonadaceae</taxon>
        <taxon>Sphingobium</taxon>
    </lineage>
</organism>
<dbReference type="Proteomes" id="UP000464086">
    <property type="component" value="Chromosome"/>
</dbReference>
<sequence length="48" mass="5701">MSDYQMRAILRRHYPNLDAETYAEIQRLRWIILGADEAASLQMEEAFL</sequence>